<dbReference type="AlphaFoldDB" id="A0AAD6G9D5"/>
<keyword evidence="5 7" id="KW-0408">Iron</keyword>
<gene>
    <name evidence="9" type="ORF">N7458_000953</name>
</gene>
<reference evidence="9" key="1">
    <citation type="submission" date="2022-12" db="EMBL/GenBank/DDBJ databases">
        <authorList>
            <person name="Petersen C."/>
        </authorList>
    </citation>
    <scope>NUCLEOTIDE SEQUENCE</scope>
    <source>
        <strain evidence="9">IBT 16125</strain>
    </source>
</reference>
<keyword evidence="8" id="KW-0472">Membrane</keyword>
<evidence type="ECO:0000256" key="4">
    <source>
        <dbReference type="ARBA" id="ARBA00023002"/>
    </source>
</evidence>
<keyword evidence="10" id="KW-1185">Reference proteome</keyword>
<evidence type="ECO:0000256" key="2">
    <source>
        <dbReference type="ARBA" id="ARBA00022617"/>
    </source>
</evidence>
<dbReference type="EMBL" id="JAPVEA010000001">
    <property type="protein sequence ID" value="KAJ5465267.1"/>
    <property type="molecule type" value="Genomic_DNA"/>
</dbReference>
<sequence>MALLTNFRNDLQQLYRQSAFFVTDWSIWICGCAIIVGYFIIRIRRARFSYLDLPQPPHNAVFGHLLAMGEVARSLPKDISPHIMFTQLQHKYNLGSLFTVDLRPFAPDKTLVIADPILAKKVTQAPVLPKHPVNGTIISHVVGHKSLILSEGKEWQAIRSIFAPGFAPSKIIDLAGAIVDETLVFCNILRQYAQTGETFRLWDAVINLTIDIIGQAILDVKLKSQTTENEFVVALRHLILSTPNFGSLNPFANLNLIRPVIHWYYGRKVDNYLSKVIDMRMKLVTETKTSKPVLDYALEENGRNGRTIIPQHELNRVVLDNMRSFIFAGHDTTASTISYIYLMIERHPDVLRKVQHEHDQVFSTDLSQTAQKIKETPTLLNQLPYTLAVIKEVLRLYPIGHPAKIVSDGYELTHDGTKYTLKGSYMMMIATHTMGRSANLFADPDEFRPERFLPGASDSISTDAWRPFERGPRNCIGQGLALLEMKIVMVLTLREFNVRSAFIKQQCGTPDSLRTMNGDPAYQVQGIAAKPKDGLPSKVIERVLPVHK</sequence>
<organism evidence="9 10">
    <name type="scientific">Penicillium daleae</name>
    <dbReference type="NCBI Taxonomy" id="63821"/>
    <lineage>
        <taxon>Eukaryota</taxon>
        <taxon>Fungi</taxon>
        <taxon>Dikarya</taxon>
        <taxon>Ascomycota</taxon>
        <taxon>Pezizomycotina</taxon>
        <taxon>Eurotiomycetes</taxon>
        <taxon>Eurotiomycetidae</taxon>
        <taxon>Eurotiales</taxon>
        <taxon>Aspergillaceae</taxon>
        <taxon>Penicillium</taxon>
    </lineage>
</organism>
<keyword evidence="8" id="KW-1133">Transmembrane helix</keyword>
<dbReference type="CDD" id="cd11051">
    <property type="entry name" value="CYP59-like"/>
    <property type="match status" value="1"/>
</dbReference>
<proteinExistence type="inferred from homology"/>
<feature type="transmembrane region" description="Helical" evidence="8">
    <location>
        <begin position="20"/>
        <end position="41"/>
    </location>
</feature>
<dbReference type="InterPro" id="IPR036396">
    <property type="entry name" value="Cyt_P450_sf"/>
</dbReference>
<protein>
    <submittedName>
        <fullName evidence="9">Cytochrome P450</fullName>
    </submittedName>
</protein>
<dbReference type="GO" id="GO:0016705">
    <property type="term" value="F:oxidoreductase activity, acting on paired donors, with incorporation or reduction of molecular oxygen"/>
    <property type="evidence" value="ECO:0007669"/>
    <property type="project" value="InterPro"/>
</dbReference>
<dbReference type="GO" id="GO:0004497">
    <property type="term" value="F:monooxygenase activity"/>
    <property type="evidence" value="ECO:0007669"/>
    <property type="project" value="UniProtKB-KW"/>
</dbReference>
<dbReference type="PANTHER" id="PTHR24291:SF50">
    <property type="entry name" value="BIFUNCTIONAL ALBAFLAVENONE MONOOXYGENASE_TERPENE SYNTHASE"/>
    <property type="match status" value="1"/>
</dbReference>
<dbReference type="GeneID" id="81594590"/>
<dbReference type="GO" id="GO:0043386">
    <property type="term" value="P:mycotoxin biosynthetic process"/>
    <property type="evidence" value="ECO:0007669"/>
    <property type="project" value="UniProtKB-ARBA"/>
</dbReference>
<evidence type="ECO:0000313" key="9">
    <source>
        <dbReference type="EMBL" id="KAJ5465267.1"/>
    </source>
</evidence>
<evidence type="ECO:0000256" key="5">
    <source>
        <dbReference type="ARBA" id="ARBA00023004"/>
    </source>
</evidence>
<evidence type="ECO:0000256" key="6">
    <source>
        <dbReference type="ARBA" id="ARBA00023033"/>
    </source>
</evidence>
<keyword evidence="3 7" id="KW-0479">Metal-binding</keyword>
<reference evidence="9" key="2">
    <citation type="journal article" date="2023" name="IMA Fungus">
        <title>Comparative genomic study of the Penicillium genus elucidates a diverse pangenome and 15 lateral gene transfer events.</title>
        <authorList>
            <person name="Petersen C."/>
            <person name="Sorensen T."/>
            <person name="Nielsen M.R."/>
            <person name="Sondergaard T.E."/>
            <person name="Sorensen J.L."/>
            <person name="Fitzpatrick D.A."/>
            <person name="Frisvad J.C."/>
            <person name="Nielsen K.L."/>
        </authorList>
    </citation>
    <scope>NUCLEOTIDE SEQUENCE</scope>
    <source>
        <strain evidence="9">IBT 16125</strain>
    </source>
</reference>
<comment type="similarity">
    <text evidence="1">Belongs to the cytochrome P450 family.</text>
</comment>
<comment type="cofactor">
    <cofactor evidence="7">
        <name>heme</name>
        <dbReference type="ChEBI" id="CHEBI:30413"/>
    </cofactor>
</comment>
<dbReference type="InterPro" id="IPR050196">
    <property type="entry name" value="Cytochrome_P450_Monoox"/>
</dbReference>
<keyword evidence="6" id="KW-0503">Monooxygenase</keyword>
<evidence type="ECO:0000313" key="10">
    <source>
        <dbReference type="Proteomes" id="UP001213681"/>
    </source>
</evidence>
<evidence type="ECO:0000256" key="8">
    <source>
        <dbReference type="SAM" id="Phobius"/>
    </source>
</evidence>
<comment type="caution">
    <text evidence="9">The sequence shown here is derived from an EMBL/GenBank/DDBJ whole genome shotgun (WGS) entry which is preliminary data.</text>
</comment>
<dbReference type="PRINTS" id="PR00385">
    <property type="entry name" value="P450"/>
</dbReference>
<evidence type="ECO:0000256" key="3">
    <source>
        <dbReference type="ARBA" id="ARBA00022723"/>
    </source>
</evidence>
<dbReference type="Pfam" id="PF00067">
    <property type="entry name" value="p450"/>
    <property type="match status" value="1"/>
</dbReference>
<dbReference type="GO" id="GO:0005506">
    <property type="term" value="F:iron ion binding"/>
    <property type="evidence" value="ECO:0007669"/>
    <property type="project" value="InterPro"/>
</dbReference>
<keyword evidence="4" id="KW-0560">Oxidoreductase</keyword>
<dbReference type="InterPro" id="IPR001128">
    <property type="entry name" value="Cyt_P450"/>
</dbReference>
<dbReference type="SUPFAM" id="SSF48264">
    <property type="entry name" value="Cytochrome P450"/>
    <property type="match status" value="1"/>
</dbReference>
<keyword evidence="8" id="KW-0812">Transmembrane</keyword>
<dbReference type="PRINTS" id="PR00463">
    <property type="entry name" value="EP450I"/>
</dbReference>
<name>A0AAD6G9D5_9EURO</name>
<dbReference type="PANTHER" id="PTHR24291">
    <property type="entry name" value="CYTOCHROME P450 FAMILY 4"/>
    <property type="match status" value="1"/>
</dbReference>
<dbReference type="Proteomes" id="UP001213681">
    <property type="component" value="Unassembled WGS sequence"/>
</dbReference>
<dbReference type="InterPro" id="IPR002401">
    <property type="entry name" value="Cyt_P450_E_grp-I"/>
</dbReference>
<dbReference type="GO" id="GO:0020037">
    <property type="term" value="F:heme binding"/>
    <property type="evidence" value="ECO:0007669"/>
    <property type="project" value="InterPro"/>
</dbReference>
<keyword evidence="2 7" id="KW-0349">Heme</keyword>
<accession>A0AAD6G9D5</accession>
<evidence type="ECO:0000256" key="7">
    <source>
        <dbReference type="PIRSR" id="PIRSR602401-1"/>
    </source>
</evidence>
<dbReference type="Gene3D" id="1.10.630.10">
    <property type="entry name" value="Cytochrome P450"/>
    <property type="match status" value="1"/>
</dbReference>
<evidence type="ECO:0000256" key="1">
    <source>
        <dbReference type="ARBA" id="ARBA00010617"/>
    </source>
</evidence>
<dbReference type="RefSeq" id="XP_056772114.1">
    <property type="nucleotide sequence ID" value="XM_056904347.1"/>
</dbReference>
<feature type="binding site" description="axial binding residue" evidence="7">
    <location>
        <position position="475"/>
    </location>
    <ligand>
        <name>heme</name>
        <dbReference type="ChEBI" id="CHEBI:30413"/>
    </ligand>
    <ligandPart>
        <name>Fe</name>
        <dbReference type="ChEBI" id="CHEBI:18248"/>
    </ligandPart>
</feature>